<dbReference type="InterPro" id="IPR036388">
    <property type="entry name" value="WH-like_DNA-bd_sf"/>
</dbReference>
<gene>
    <name evidence="1" type="ORF">Dsin_021564</name>
</gene>
<keyword evidence="2" id="KW-1185">Reference proteome</keyword>
<proteinExistence type="predicted"/>
<dbReference type="EMBL" id="JANJYJ010000007">
    <property type="protein sequence ID" value="KAK3198149.1"/>
    <property type="molecule type" value="Genomic_DNA"/>
</dbReference>
<evidence type="ECO:0000313" key="2">
    <source>
        <dbReference type="Proteomes" id="UP001281410"/>
    </source>
</evidence>
<dbReference type="InterPro" id="IPR036390">
    <property type="entry name" value="WH_DNA-bd_sf"/>
</dbReference>
<reference evidence="1" key="1">
    <citation type="journal article" date="2023" name="Plant J.">
        <title>Genome sequences and population genomics provide insights into the demographic history, inbreeding, and mutation load of two 'living fossil' tree species of Dipteronia.</title>
        <authorList>
            <person name="Feng Y."/>
            <person name="Comes H.P."/>
            <person name="Chen J."/>
            <person name="Zhu S."/>
            <person name="Lu R."/>
            <person name="Zhang X."/>
            <person name="Li P."/>
            <person name="Qiu J."/>
            <person name="Olsen K.M."/>
            <person name="Qiu Y."/>
        </authorList>
    </citation>
    <scope>NUCLEOTIDE SEQUENCE</scope>
    <source>
        <strain evidence="1">NBL</strain>
    </source>
</reference>
<dbReference type="Proteomes" id="UP001281410">
    <property type="component" value="Unassembled WGS sequence"/>
</dbReference>
<evidence type="ECO:0000313" key="1">
    <source>
        <dbReference type="EMBL" id="KAK3198149.1"/>
    </source>
</evidence>
<protein>
    <submittedName>
        <fullName evidence="1">Uncharacterized protein</fullName>
    </submittedName>
</protein>
<accession>A0AAE0A0F4</accession>
<organism evidence="1 2">
    <name type="scientific">Dipteronia sinensis</name>
    <dbReference type="NCBI Taxonomy" id="43782"/>
    <lineage>
        <taxon>Eukaryota</taxon>
        <taxon>Viridiplantae</taxon>
        <taxon>Streptophyta</taxon>
        <taxon>Embryophyta</taxon>
        <taxon>Tracheophyta</taxon>
        <taxon>Spermatophyta</taxon>
        <taxon>Magnoliopsida</taxon>
        <taxon>eudicotyledons</taxon>
        <taxon>Gunneridae</taxon>
        <taxon>Pentapetalae</taxon>
        <taxon>rosids</taxon>
        <taxon>malvids</taxon>
        <taxon>Sapindales</taxon>
        <taxon>Sapindaceae</taxon>
        <taxon>Hippocastanoideae</taxon>
        <taxon>Acereae</taxon>
        <taxon>Dipteronia</taxon>
    </lineage>
</organism>
<comment type="caution">
    <text evidence="1">The sequence shown here is derived from an EMBL/GenBank/DDBJ whole genome shotgun (WGS) entry which is preliminary data.</text>
</comment>
<dbReference type="Gene3D" id="1.10.10.10">
    <property type="entry name" value="Winged helix-like DNA-binding domain superfamily/Winged helix DNA-binding domain"/>
    <property type="match status" value="1"/>
</dbReference>
<sequence>MLNRILPLLARYSILTCSLKTLPDGKVERVYGLAPARKLLIKNEDVAVCISAPALMNQGKVLMESCPYIVLDLGPDVKFSYASHKAVNEHKEAKGVRIYSYVV</sequence>
<name>A0AAE0A0F4_9ROSI</name>
<dbReference type="SUPFAM" id="SSF46785">
    <property type="entry name" value="Winged helix' DNA-binding domain"/>
    <property type="match status" value="1"/>
</dbReference>
<dbReference type="AlphaFoldDB" id="A0AAE0A0F4"/>